<name>A0A0G4K3F8_9SPIR</name>
<evidence type="ECO:0000313" key="2">
    <source>
        <dbReference type="Proteomes" id="UP000043763"/>
    </source>
</evidence>
<evidence type="ECO:0000313" key="1">
    <source>
        <dbReference type="EMBL" id="CRF31381.1"/>
    </source>
</evidence>
<keyword evidence="2" id="KW-1185">Reference proteome</keyword>
<proteinExistence type="predicted"/>
<dbReference type="RefSeq" id="WP_083997847.1">
    <property type="nucleotide sequence ID" value="NZ_CVLB01000001.1"/>
</dbReference>
<dbReference type="OrthoDB" id="305821at2"/>
<dbReference type="Proteomes" id="UP000043763">
    <property type="component" value="Unassembled WGS sequence"/>
</dbReference>
<organism evidence="1 2">
    <name type="scientific">Brachyspira suanatina</name>
    <dbReference type="NCBI Taxonomy" id="381802"/>
    <lineage>
        <taxon>Bacteria</taxon>
        <taxon>Pseudomonadati</taxon>
        <taxon>Spirochaetota</taxon>
        <taxon>Spirochaetia</taxon>
        <taxon>Brachyspirales</taxon>
        <taxon>Brachyspiraceae</taxon>
        <taxon>Brachyspira</taxon>
    </lineage>
</organism>
<reference evidence="2" key="1">
    <citation type="submission" date="2015-04" db="EMBL/GenBank/DDBJ databases">
        <authorList>
            <person name="Mushtaq Mamoona"/>
        </authorList>
    </citation>
    <scope>NUCLEOTIDE SEQUENCE [LARGE SCALE GENOMIC DNA]</scope>
    <source>
        <strain evidence="2">AN4859/03</strain>
    </source>
</reference>
<dbReference type="EMBL" id="CVLB01000001">
    <property type="protein sequence ID" value="CRF31381.1"/>
    <property type="molecule type" value="Genomic_DNA"/>
</dbReference>
<accession>A0A0G4K3F8</accession>
<gene>
    <name evidence="1" type="ORF">BRSU_0066</name>
</gene>
<sequence length="364" mass="41978">MFYNDNMLNINSKYFNLITNKNNAQIKDGDVVRYSIMRKLDNDKALINVMGNKLIALFKNGMTDKGFALVSKKNGEVTLTILKNAESLKEAREGIQNKNNANVLLNITENNSEVSTMLSQKGIKPSYENIRYFETILKYLPDLDSDKKKFILNAMSNGVYLTVEEINSLGNIFKQFNDIIRHIKNSNKNTEITEILVMLANSVIQGNDNDSNNTIAENLNNYINTNANFNIWFMLFDMLHGELSSDNSNMMMLMLKILSANRKNRNFNETAFMIPIPFVIDGEIKDVLLYISKDENNKNILTFVVYDNDKDLCKIDITKDEYDNRYLITVKLFDKKLYNKLNSVKEDIDKELSIFENIKINYEG</sequence>
<dbReference type="AlphaFoldDB" id="A0A0G4K3F8"/>
<protein>
    <submittedName>
        <fullName evidence="1">Uncharacterized protein</fullName>
    </submittedName>
</protein>